<dbReference type="CDD" id="cd14792">
    <property type="entry name" value="GH27"/>
    <property type="match status" value="1"/>
</dbReference>
<dbReference type="Gene3D" id="2.60.40.1180">
    <property type="entry name" value="Golgi alpha-mannosidase II"/>
    <property type="match status" value="1"/>
</dbReference>
<dbReference type="Gene3D" id="2.60.120.1060">
    <property type="entry name" value="NPCBM/NEW2 domain"/>
    <property type="match status" value="2"/>
</dbReference>
<dbReference type="InterPro" id="IPR000111">
    <property type="entry name" value="Glyco_hydro_27/36_CS"/>
</dbReference>
<dbReference type="Pfam" id="PF08305">
    <property type="entry name" value="NPCBM"/>
    <property type="match status" value="2"/>
</dbReference>
<keyword evidence="5" id="KW-1015">Disulfide bond</keyword>
<dbReference type="InterPro" id="IPR013785">
    <property type="entry name" value="Aldolase_TIM"/>
</dbReference>
<dbReference type="InterPro" id="IPR013222">
    <property type="entry name" value="Glyco_hyd_98_carb-bd"/>
</dbReference>
<sequence>MAVTTLQVAVAPGASALDNQLGRTPQMGWNSWNIHRCSIDENKIKAAADSIVDKGLKAVGYQYVNIDDCWQASTRDADGALQPDPVRFPSGIKALADYVHGKGLKLGIYATPGSRTCANIWDNYPGQLGSLGHETQDAKAFAAWGVDYLKYDWCKANEDGVDAQQAFTTMGSALKATGRPIFYSIHREPQQPVDPWRPAVANSWRTTSDISDNWASMIGKAHSNQPLAPLARPGAWNDPDMLEVGNGGMTTTEYRTHMSLWAEMASPLLMGNNLSNATTGTLDILRNPDVIAVDQDPLGRQGTVVSSTNGLVVMTKALADGSRAVTLTNETATTATVSTTAEAIGVGGASSYQLKNLWSTTTSASTGAISASVASHDTVMYKVTPGSQVAPPAGVNQLSELAWTSSSSGWGPVERNVSNGEQGTGDGRTLTIGATTYTKGLGVHAASDITYYLGGTCNSLTAAVGVDDEVGNNGSVVFQVLRDGVKVADSGTRTGADPALNLTADITGGQQVTLRVTDAGNGNAYDHADWADAKLSCGSAPAPGPHPLSDLNWSSLPTNGWGPVERNLSNGDQGSADGRTLTIGATTYAKGLGVHAASDITYYLGGRCTSVTASVGVDDEVGNNGSVVLQVLRDGVKVADSGTRTGADPALNLTADITGGQELTLRVTDAGDGTAYDHADWAQPVVTCN</sequence>
<dbReference type="SUPFAM" id="SSF49785">
    <property type="entry name" value="Galactose-binding domain-like"/>
    <property type="match status" value="2"/>
</dbReference>
<dbReference type="PANTHER" id="PTHR11452">
    <property type="entry name" value="ALPHA-GALACTOSIDASE/ALPHA-N-ACETYLGALACTOSAMINIDASE"/>
    <property type="match status" value="1"/>
</dbReference>
<dbReference type="Proteomes" id="UP001432014">
    <property type="component" value="Chromosome"/>
</dbReference>
<keyword evidence="4 5" id="KW-0326">Glycosidase</keyword>
<evidence type="ECO:0000256" key="6">
    <source>
        <dbReference type="SAM" id="MobiDB-lite"/>
    </source>
</evidence>
<dbReference type="PANTHER" id="PTHR11452:SF75">
    <property type="entry name" value="ALPHA-GALACTOSIDASE MEL1"/>
    <property type="match status" value="1"/>
</dbReference>
<dbReference type="PROSITE" id="PS00512">
    <property type="entry name" value="ALPHA_GALACTOSIDASE"/>
    <property type="match status" value="1"/>
</dbReference>
<reference evidence="8 9" key="1">
    <citation type="submission" date="2022-10" db="EMBL/GenBank/DDBJ databases">
        <title>The complete genomes of actinobacterial strains from the NBC collection.</title>
        <authorList>
            <person name="Joergensen T.S."/>
            <person name="Alvarez Arevalo M."/>
            <person name="Sterndorff E.B."/>
            <person name="Faurdal D."/>
            <person name="Vuksanovic O."/>
            <person name="Mourched A.-S."/>
            <person name="Charusanti P."/>
            <person name="Shaw S."/>
            <person name="Blin K."/>
            <person name="Weber T."/>
        </authorList>
    </citation>
    <scope>NUCLEOTIDE SEQUENCE [LARGE SCALE GENOMIC DNA]</scope>
    <source>
        <strain evidence="8 9">NBC_01247</strain>
    </source>
</reference>
<keyword evidence="9" id="KW-1185">Reference proteome</keyword>
<dbReference type="InterPro" id="IPR017853">
    <property type="entry name" value="GH"/>
</dbReference>
<dbReference type="InterPro" id="IPR013780">
    <property type="entry name" value="Glyco_hydro_b"/>
</dbReference>
<evidence type="ECO:0000313" key="8">
    <source>
        <dbReference type="EMBL" id="WUS60868.1"/>
    </source>
</evidence>
<comment type="catalytic activity">
    <reaction evidence="5">
        <text>Hydrolysis of terminal, non-reducing alpha-D-galactose residues in alpha-D-galactosides, including galactose oligosaccharides, galactomannans and galactolipids.</text>
        <dbReference type="EC" id="3.2.1.22"/>
    </reaction>
</comment>
<evidence type="ECO:0000256" key="1">
    <source>
        <dbReference type="ARBA" id="ARBA00009743"/>
    </source>
</evidence>
<name>A0ABZ1WJE7_9ACTN</name>
<dbReference type="EMBL" id="CP108482">
    <property type="protein sequence ID" value="WUS60868.1"/>
    <property type="molecule type" value="Genomic_DNA"/>
</dbReference>
<keyword evidence="3 5" id="KW-0378">Hydrolase</keyword>
<evidence type="ECO:0000256" key="5">
    <source>
        <dbReference type="RuleBase" id="RU361168"/>
    </source>
</evidence>
<dbReference type="InterPro" id="IPR041233">
    <property type="entry name" value="Melibiase_C"/>
</dbReference>
<dbReference type="InterPro" id="IPR038637">
    <property type="entry name" value="NPCBM_sf"/>
</dbReference>
<dbReference type="InterPro" id="IPR002241">
    <property type="entry name" value="Glyco_hydro_27"/>
</dbReference>
<dbReference type="Pfam" id="PF16499">
    <property type="entry name" value="Melibiase_2"/>
    <property type="match status" value="1"/>
</dbReference>
<proteinExistence type="inferred from homology"/>
<evidence type="ECO:0000313" key="9">
    <source>
        <dbReference type="Proteomes" id="UP001432014"/>
    </source>
</evidence>
<protein>
    <recommendedName>
        <fullName evidence="5">Alpha-galactosidase</fullName>
        <ecNumber evidence="5">3.2.1.22</ecNumber>
    </recommendedName>
    <alternativeName>
        <fullName evidence="5">Melibiase</fullName>
    </alternativeName>
</protein>
<evidence type="ECO:0000256" key="4">
    <source>
        <dbReference type="ARBA" id="ARBA00023295"/>
    </source>
</evidence>
<evidence type="ECO:0000256" key="2">
    <source>
        <dbReference type="ARBA" id="ARBA00022729"/>
    </source>
</evidence>
<gene>
    <name evidence="8" type="ORF">OG469_38490</name>
</gene>
<feature type="domain" description="Glycosyl hydrolase family 98 putative carbohydrate-binding module" evidence="7">
    <location>
        <begin position="542"/>
        <end position="688"/>
    </location>
</feature>
<dbReference type="EC" id="3.2.1.22" evidence="5"/>
<dbReference type="RefSeq" id="WP_329493030.1">
    <property type="nucleotide sequence ID" value="NZ_CP108460.1"/>
</dbReference>
<dbReference type="Gene3D" id="3.20.20.70">
    <property type="entry name" value="Aldolase class I"/>
    <property type="match status" value="1"/>
</dbReference>
<feature type="region of interest" description="Disordered" evidence="6">
    <location>
        <begin position="406"/>
        <end position="427"/>
    </location>
</feature>
<dbReference type="Pfam" id="PF17801">
    <property type="entry name" value="Melibiase_C"/>
    <property type="match status" value="1"/>
</dbReference>
<accession>A0ABZ1WJE7</accession>
<feature type="domain" description="Glycosyl hydrolase family 98 putative carbohydrate-binding module" evidence="7">
    <location>
        <begin position="392"/>
        <end position="537"/>
    </location>
</feature>
<organism evidence="8 9">
    <name type="scientific">Kitasatospora herbaricolor</name>
    <dbReference type="NCBI Taxonomy" id="68217"/>
    <lineage>
        <taxon>Bacteria</taxon>
        <taxon>Bacillati</taxon>
        <taxon>Actinomycetota</taxon>
        <taxon>Actinomycetes</taxon>
        <taxon>Kitasatosporales</taxon>
        <taxon>Streptomycetaceae</taxon>
        <taxon>Kitasatospora</taxon>
    </lineage>
</organism>
<dbReference type="SMART" id="SM00776">
    <property type="entry name" value="NPCBM"/>
    <property type="match status" value="2"/>
</dbReference>
<comment type="similarity">
    <text evidence="1 5">Belongs to the glycosyl hydrolase 27 family.</text>
</comment>
<dbReference type="SUPFAM" id="SSF51445">
    <property type="entry name" value="(Trans)glycosidases"/>
    <property type="match status" value="1"/>
</dbReference>
<dbReference type="SUPFAM" id="SSF51011">
    <property type="entry name" value="Glycosyl hydrolase domain"/>
    <property type="match status" value="1"/>
</dbReference>
<evidence type="ECO:0000256" key="3">
    <source>
        <dbReference type="ARBA" id="ARBA00022801"/>
    </source>
</evidence>
<dbReference type="InterPro" id="IPR008979">
    <property type="entry name" value="Galactose-bd-like_sf"/>
</dbReference>
<dbReference type="PRINTS" id="PR00740">
    <property type="entry name" value="GLHYDRLASE27"/>
</dbReference>
<evidence type="ECO:0000259" key="7">
    <source>
        <dbReference type="SMART" id="SM00776"/>
    </source>
</evidence>
<keyword evidence="2" id="KW-0732">Signal</keyword>